<dbReference type="InterPro" id="IPR003591">
    <property type="entry name" value="Leu-rich_rpt_typical-subtyp"/>
</dbReference>
<sequence length="763" mass="86222">MAPHEVVFLQTTPEGKLHASRSQKDREKNPDRICLDRRGLTHLPLLIGEGKIRLLSLQHNLITRLDGFQNLGINKLVFLDIYDNQLQKIEALDNFENLRVLLIGKNRLKKIEGLTSLTKLEVLDLHGNQISQVTGLNTLCDLKVLNLAGNQIRSIGPNDLEGLISLQELNLRRNRLKKLLGFRSTLQLQKLFLSNNEILTIEDMSGVCEAVELREITVDGNPVALGNDCTSFLVSYLPQLQLLSHMQITDQVRKNAMLWRASRENVEINVIVNSSDLKSESFDSKRAEMLSNAKTNWQLLRNQAKHLSENLSQRDLTRLVDCDSESERIVPSDSVLNISSPIALPCRENKTGSKIVSKSTQSARTMAARRTMPEEYSNPCATNSLDSGECFKLPPILASLTLDKRSSSNSDSSNKHSNNSANIEQVNDGEEIFENSLSSQNISDPEDSHDVPTPLKINENNAKAEKDQNKVQMTKKEKPETVKSRPKSLQTQSKVREQGGDYLIEICGRCLNVYGQGALRFIDRPWNPSKAGDVTTVRFNYVNFTGIVSILGRLKQRFPNAENFIFRETNINCLGQLNALADAQGLSSLQIDAEGNSICQKDWRSYAVYRLSHWGLRMINGKEVTEEDIAKAEDEFEGLSEIVLRSLPDSLLQPLLTRLRIESNRSNQSAKQWLWNADAALRNVVSKEALQWRRGTVTQDDLLYRHKGRIHLSHMIDLTTAAIEKLKILESEWPSILNQIIRDTLVDYSHLESYMKNCIQQLQ</sequence>
<proteinExistence type="predicted"/>
<keyword evidence="3" id="KW-0677">Repeat</keyword>
<evidence type="ECO:0000256" key="3">
    <source>
        <dbReference type="ARBA" id="ARBA00022737"/>
    </source>
</evidence>
<evidence type="ECO:0000256" key="4">
    <source>
        <dbReference type="ARBA" id="ARBA00024433"/>
    </source>
</evidence>
<dbReference type="InterPro" id="IPR001611">
    <property type="entry name" value="Leu-rich_rpt"/>
</dbReference>
<dbReference type="PROSITE" id="PS51450">
    <property type="entry name" value="LRR"/>
    <property type="match status" value="7"/>
</dbReference>
<dbReference type="PANTHER" id="PTHR45973:SF8">
    <property type="entry name" value="LEUCINE-RICH REPEAT-CONTAINING PROTEIN 49"/>
    <property type="match status" value="1"/>
</dbReference>
<dbReference type="InterPro" id="IPR025875">
    <property type="entry name" value="Leu-rich_rpt_4"/>
</dbReference>
<reference evidence="6" key="1">
    <citation type="journal article" date="2024" name="Gigascience">
        <title>Chromosome-level genome of the poultry shaft louse Menopon gallinae provides insight into the host-switching and adaptive evolution of parasitic lice.</title>
        <authorList>
            <person name="Xu Y."/>
            <person name="Ma L."/>
            <person name="Liu S."/>
            <person name="Liang Y."/>
            <person name="Liu Q."/>
            <person name="He Z."/>
            <person name="Tian L."/>
            <person name="Duan Y."/>
            <person name="Cai W."/>
            <person name="Li H."/>
            <person name="Song F."/>
        </authorList>
    </citation>
    <scope>NUCLEOTIDE SEQUENCE</scope>
    <source>
        <strain evidence="6">Cailab_2023a</strain>
    </source>
</reference>
<evidence type="ECO:0000256" key="1">
    <source>
        <dbReference type="ARBA" id="ARBA00003843"/>
    </source>
</evidence>
<gene>
    <name evidence="6" type="ORF">PYX00_000229</name>
</gene>
<dbReference type="SMART" id="SM00369">
    <property type="entry name" value="LRR_TYP"/>
    <property type="match status" value="3"/>
</dbReference>
<protein>
    <recommendedName>
        <fullName evidence="4">Dynein axonemal assembly factor 1 homolog</fullName>
    </recommendedName>
</protein>
<feature type="region of interest" description="Disordered" evidence="5">
    <location>
        <begin position="438"/>
        <end position="494"/>
    </location>
</feature>
<dbReference type="InterPro" id="IPR032675">
    <property type="entry name" value="LRR_dom_sf"/>
</dbReference>
<feature type="region of interest" description="Disordered" evidence="5">
    <location>
        <begin position="404"/>
        <end position="425"/>
    </location>
</feature>
<dbReference type="AlphaFoldDB" id="A0AAW2I872"/>
<comment type="function">
    <text evidence="1">Cilium-specific protein required for cilia structures.</text>
</comment>
<dbReference type="Pfam" id="PF13855">
    <property type="entry name" value="LRR_8"/>
    <property type="match status" value="1"/>
</dbReference>
<dbReference type="Gene3D" id="3.80.10.10">
    <property type="entry name" value="Ribonuclease Inhibitor"/>
    <property type="match status" value="3"/>
</dbReference>
<dbReference type="SMART" id="SM00365">
    <property type="entry name" value="LRR_SD22"/>
    <property type="match status" value="6"/>
</dbReference>
<dbReference type="InterPro" id="IPR050576">
    <property type="entry name" value="Cilia_flagella_integrity"/>
</dbReference>
<accession>A0AAW2I872</accession>
<dbReference type="EMBL" id="JARGDH010000001">
    <property type="protein sequence ID" value="KAL0278399.1"/>
    <property type="molecule type" value="Genomic_DNA"/>
</dbReference>
<keyword evidence="2" id="KW-0433">Leucine-rich repeat</keyword>
<evidence type="ECO:0000313" key="6">
    <source>
        <dbReference type="EMBL" id="KAL0278399.1"/>
    </source>
</evidence>
<dbReference type="SUPFAM" id="SSF52075">
    <property type="entry name" value="Outer arm dynein light chain 1"/>
    <property type="match status" value="1"/>
</dbReference>
<feature type="compositionally biased region" description="Low complexity" evidence="5">
    <location>
        <begin position="407"/>
        <end position="422"/>
    </location>
</feature>
<dbReference type="Pfam" id="PF12799">
    <property type="entry name" value="LRR_4"/>
    <property type="match status" value="1"/>
</dbReference>
<feature type="compositionally biased region" description="Basic and acidic residues" evidence="5">
    <location>
        <begin position="462"/>
        <end position="483"/>
    </location>
</feature>
<comment type="caution">
    <text evidence="6">The sequence shown here is derived from an EMBL/GenBank/DDBJ whole genome shotgun (WGS) entry which is preliminary data.</text>
</comment>
<organism evidence="6">
    <name type="scientific">Menopon gallinae</name>
    <name type="common">poultry shaft louse</name>
    <dbReference type="NCBI Taxonomy" id="328185"/>
    <lineage>
        <taxon>Eukaryota</taxon>
        <taxon>Metazoa</taxon>
        <taxon>Ecdysozoa</taxon>
        <taxon>Arthropoda</taxon>
        <taxon>Hexapoda</taxon>
        <taxon>Insecta</taxon>
        <taxon>Pterygota</taxon>
        <taxon>Neoptera</taxon>
        <taxon>Paraneoptera</taxon>
        <taxon>Psocodea</taxon>
        <taxon>Troctomorpha</taxon>
        <taxon>Phthiraptera</taxon>
        <taxon>Amblycera</taxon>
        <taxon>Menoponidae</taxon>
        <taxon>Menopon</taxon>
    </lineage>
</organism>
<name>A0AAW2I872_9NEOP</name>
<evidence type="ECO:0000256" key="5">
    <source>
        <dbReference type="SAM" id="MobiDB-lite"/>
    </source>
</evidence>
<dbReference type="PANTHER" id="PTHR45973">
    <property type="entry name" value="PROTEIN PHOSPHATASE 1 REGULATORY SUBUNIT SDS22-RELATED"/>
    <property type="match status" value="1"/>
</dbReference>
<evidence type="ECO:0000256" key="2">
    <source>
        <dbReference type="ARBA" id="ARBA00022614"/>
    </source>
</evidence>